<comment type="caution">
    <text evidence="1">The sequence shown here is derived from an EMBL/GenBank/DDBJ whole genome shotgun (WGS) entry which is preliminary data.</text>
</comment>
<keyword evidence="2" id="KW-1185">Reference proteome</keyword>
<accession>A0A8H6MZA4</accession>
<dbReference type="EMBL" id="WIGN01000042">
    <property type="protein sequence ID" value="KAF6814579.1"/>
    <property type="molecule type" value="Genomic_DNA"/>
</dbReference>
<protein>
    <submittedName>
        <fullName evidence="1">Uncharacterized protein</fullName>
    </submittedName>
</protein>
<evidence type="ECO:0000313" key="2">
    <source>
        <dbReference type="Proteomes" id="UP000652219"/>
    </source>
</evidence>
<gene>
    <name evidence="1" type="ORF">CSOJ01_03981</name>
</gene>
<evidence type="ECO:0000313" key="1">
    <source>
        <dbReference type="EMBL" id="KAF6814579.1"/>
    </source>
</evidence>
<organism evidence="1 2">
    <name type="scientific">Colletotrichum sojae</name>
    <dbReference type="NCBI Taxonomy" id="2175907"/>
    <lineage>
        <taxon>Eukaryota</taxon>
        <taxon>Fungi</taxon>
        <taxon>Dikarya</taxon>
        <taxon>Ascomycota</taxon>
        <taxon>Pezizomycotina</taxon>
        <taxon>Sordariomycetes</taxon>
        <taxon>Hypocreomycetidae</taxon>
        <taxon>Glomerellales</taxon>
        <taxon>Glomerellaceae</taxon>
        <taxon>Colletotrichum</taxon>
        <taxon>Colletotrichum orchidearum species complex</taxon>
    </lineage>
</organism>
<dbReference type="Proteomes" id="UP000652219">
    <property type="component" value="Unassembled WGS sequence"/>
</dbReference>
<sequence length="151" mass="16568">MLGGQVVAKRSDATRDGMRCRRQNGECGDRYAPSLAKDLCLPGYYTACGPQAGWVQEVDAWCRCSSRCMVQVQQGVVQMSRRSTTQTRFREAGSWAWNGNPTGTRPRMVGTGLARPWDRGINRGMAMDDSRGIAMAGMVPKAGLIEMQMTA</sequence>
<name>A0A8H6MZA4_9PEZI</name>
<proteinExistence type="predicted"/>
<dbReference type="AlphaFoldDB" id="A0A8H6MZA4"/>
<reference evidence="1 2" key="1">
    <citation type="journal article" date="2020" name="Phytopathology">
        <title>Genome Sequence Resources of Colletotrichum truncatum, C. plurivorum, C. musicola, and C. sojae: Four Species Pathogenic to Soybean (Glycine max).</title>
        <authorList>
            <person name="Rogerio F."/>
            <person name="Boufleur T.R."/>
            <person name="Ciampi-Guillardi M."/>
            <person name="Sukno S.A."/>
            <person name="Thon M.R."/>
            <person name="Massola Junior N.S."/>
            <person name="Baroncelli R."/>
        </authorList>
    </citation>
    <scope>NUCLEOTIDE SEQUENCE [LARGE SCALE GENOMIC DNA]</scope>
    <source>
        <strain evidence="1 2">LFN0009</strain>
    </source>
</reference>